<evidence type="ECO:0000256" key="3">
    <source>
        <dbReference type="ARBA" id="ARBA00022763"/>
    </source>
</evidence>
<evidence type="ECO:0000313" key="10">
    <source>
        <dbReference type="Proteomes" id="UP001196873"/>
    </source>
</evidence>
<name>A0AAW4NHZ1_9BACT</name>
<keyword evidence="5 6" id="KW-0234">DNA repair</keyword>
<evidence type="ECO:0000256" key="6">
    <source>
        <dbReference type="PIRNR" id="PIRNR003128"/>
    </source>
</evidence>
<dbReference type="PIRSF" id="PIRSF003128">
    <property type="entry name" value="RecN"/>
    <property type="match status" value="1"/>
</dbReference>
<feature type="coiled-coil region" evidence="7">
    <location>
        <begin position="319"/>
        <end position="381"/>
    </location>
</feature>
<evidence type="ECO:0000256" key="5">
    <source>
        <dbReference type="ARBA" id="ARBA00023204"/>
    </source>
</evidence>
<feature type="domain" description="RecF/RecN/SMC N-terminal" evidence="8">
    <location>
        <begin position="1"/>
        <end position="509"/>
    </location>
</feature>
<comment type="function">
    <text evidence="1 6">May be involved in recombinational repair of damaged DNA.</text>
</comment>
<protein>
    <recommendedName>
        <fullName evidence="6">DNA repair protein RecN</fullName>
    </recommendedName>
    <alternativeName>
        <fullName evidence="6">Recombination protein N</fullName>
    </alternativeName>
</protein>
<accession>A0AAW4NHZ1</accession>
<dbReference type="PANTHER" id="PTHR11059:SF0">
    <property type="entry name" value="DNA REPAIR PROTEIN RECN"/>
    <property type="match status" value="1"/>
</dbReference>
<dbReference type="GO" id="GO:0005524">
    <property type="term" value="F:ATP binding"/>
    <property type="evidence" value="ECO:0007669"/>
    <property type="project" value="UniProtKB-KW"/>
</dbReference>
<evidence type="ECO:0000313" key="9">
    <source>
        <dbReference type="EMBL" id="MBW4864666.1"/>
    </source>
</evidence>
<reference evidence="9" key="1">
    <citation type="submission" date="2021-07" db="EMBL/GenBank/DDBJ databases">
        <title>Genomic diversity and antimicrobial resistance of Prevotella spp. isolated from chronic lung disease airways.</title>
        <authorList>
            <person name="Webb K.A."/>
            <person name="Olagoke O.S."/>
            <person name="Baird T."/>
            <person name="Neill J."/>
            <person name="Pham A."/>
            <person name="Wells T.J."/>
            <person name="Ramsay K.A."/>
            <person name="Bell S.C."/>
            <person name="Sarovich D.S."/>
            <person name="Price E.P."/>
        </authorList>
    </citation>
    <scope>NUCLEOTIDE SEQUENCE</scope>
    <source>
        <strain evidence="9">SCHI0047.S.3</strain>
    </source>
</reference>
<proteinExistence type="inferred from homology"/>
<keyword evidence="2" id="KW-0547">Nucleotide-binding</keyword>
<dbReference type="AlphaFoldDB" id="A0AAW4NHZ1"/>
<dbReference type="GO" id="GO:0006281">
    <property type="term" value="P:DNA repair"/>
    <property type="evidence" value="ECO:0007669"/>
    <property type="project" value="UniProtKB-KW"/>
</dbReference>
<dbReference type="GO" id="GO:0009432">
    <property type="term" value="P:SOS response"/>
    <property type="evidence" value="ECO:0007669"/>
    <property type="project" value="TreeGrafter"/>
</dbReference>
<comment type="caution">
    <text evidence="9">The sequence shown here is derived from an EMBL/GenBank/DDBJ whole genome shotgun (WGS) entry which is preliminary data.</text>
</comment>
<keyword evidence="7" id="KW-0175">Coiled coil</keyword>
<sequence>MLKQLYIKNFTLIDELNISFDSGFSVITGETGAGKSIILGAINLLLGQRADTKVIKAEKDKCIIEAHFNLKNYDLDAFFQENDIDYDPEDCILRREINKNGKSRAFINDIPVQLTLIKTLGERLIDIHSQHQNLLLQKENFQLNVVDIIAHDEKERSEYQTSFKAYRKALSELKLLEDNLAQSKENEDFMRFQFNELDKAQLKPDEQESIEQETEQLSHAEEIKTSFYEADSLLAGDEQGAVEQVKQASNLLHAIGKFSPDARELAQRLDNCHIELKDIAQEISRTTEHIDFDPAQLDKLNARLDTIYILQQKFRVSTIDELLQVRNELETKLANIDNADDLLEETRTKVSKLEDECRKKAQMLTQKREKAARQAEKEMANRLIPLGIPNVRFQIQLTVKELSEDGQDKTAFLFSANKSTPLQPISEVASGGEIARVMLSLKAMISGAVKLPTIIFDEIDTGVSGRVAEMMAQIMQEMGQNHRQVISITHLPQIAALGSAHYKVSKEETKDGTTSHMQRLTDNERIQEIAQMLSGTKVSAEAISNAKALLNKA</sequence>
<evidence type="ECO:0000256" key="1">
    <source>
        <dbReference type="ARBA" id="ARBA00003618"/>
    </source>
</evidence>
<evidence type="ECO:0000256" key="7">
    <source>
        <dbReference type="SAM" id="Coils"/>
    </source>
</evidence>
<dbReference type="Pfam" id="PF02463">
    <property type="entry name" value="SMC_N"/>
    <property type="match status" value="1"/>
</dbReference>
<dbReference type="InterPro" id="IPR004604">
    <property type="entry name" value="DNA_recomb/repair_RecN"/>
</dbReference>
<gene>
    <name evidence="9" type="primary">recN</name>
    <name evidence="9" type="ORF">KZY68_01245</name>
</gene>
<dbReference type="CDD" id="cd03241">
    <property type="entry name" value="ABC_RecN"/>
    <property type="match status" value="2"/>
</dbReference>
<dbReference type="PANTHER" id="PTHR11059">
    <property type="entry name" value="DNA REPAIR PROTEIN RECN"/>
    <property type="match status" value="1"/>
</dbReference>
<evidence type="ECO:0000259" key="8">
    <source>
        <dbReference type="Pfam" id="PF02463"/>
    </source>
</evidence>
<dbReference type="GO" id="GO:0006310">
    <property type="term" value="P:DNA recombination"/>
    <property type="evidence" value="ECO:0007669"/>
    <property type="project" value="InterPro"/>
</dbReference>
<dbReference type="EMBL" id="JAHXRF010000001">
    <property type="protein sequence ID" value="MBW4864666.1"/>
    <property type="molecule type" value="Genomic_DNA"/>
</dbReference>
<comment type="similarity">
    <text evidence="6">Belongs to the RecN family.</text>
</comment>
<dbReference type="Proteomes" id="UP001196873">
    <property type="component" value="Unassembled WGS sequence"/>
</dbReference>
<dbReference type="GO" id="GO:0043590">
    <property type="term" value="C:bacterial nucleoid"/>
    <property type="evidence" value="ECO:0007669"/>
    <property type="project" value="TreeGrafter"/>
</dbReference>
<organism evidence="9 10">
    <name type="scientific">Segatella salivae</name>
    <dbReference type="NCBI Taxonomy" id="228604"/>
    <lineage>
        <taxon>Bacteria</taxon>
        <taxon>Pseudomonadati</taxon>
        <taxon>Bacteroidota</taxon>
        <taxon>Bacteroidia</taxon>
        <taxon>Bacteroidales</taxon>
        <taxon>Prevotellaceae</taxon>
        <taxon>Segatella</taxon>
    </lineage>
</organism>
<evidence type="ECO:0000256" key="2">
    <source>
        <dbReference type="ARBA" id="ARBA00022741"/>
    </source>
</evidence>
<dbReference type="NCBIfam" id="TIGR00634">
    <property type="entry name" value="recN"/>
    <property type="match status" value="1"/>
</dbReference>
<keyword evidence="3 6" id="KW-0227">DNA damage</keyword>
<dbReference type="FunFam" id="3.40.50.300:FF:000319">
    <property type="entry name" value="DNA repair protein RecN"/>
    <property type="match status" value="1"/>
</dbReference>
<dbReference type="RefSeq" id="WP_219427181.1">
    <property type="nucleotide sequence ID" value="NZ_JAHXRD010000001.1"/>
</dbReference>
<keyword evidence="4" id="KW-0067">ATP-binding</keyword>
<evidence type="ECO:0000256" key="4">
    <source>
        <dbReference type="ARBA" id="ARBA00022840"/>
    </source>
</evidence>
<dbReference type="InterPro" id="IPR003395">
    <property type="entry name" value="RecF/RecN/SMC_N"/>
</dbReference>